<evidence type="ECO:0000313" key="3">
    <source>
        <dbReference type="Proteomes" id="UP001198163"/>
    </source>
</evidence>
<evidence type="ECO:0008006" key="4">
    <source>
        <dbReference type="Google" id="ProtNLM"/>
    </source>
</evidence>
<organism evidence="2 3">
    <name type="scientific">Teretinema zuelzerae</name>
    <dbReference type="NCBI Taxonomy" id="156"/>
    <lineage>
        <taxon>Bacteria</taxon>
        <taxon>Pseudomonadati</taxon>
        <taxon>Spirochaetota</taxon>
        <taxon>Spirochaetia</taxon>
        <taxon>Spirochaetales</taxon>
        <taxon>Treponemataceae</taxon>
        <taxon>Teretinema</taxon>
    </lineage>
</organism>
<protein>
    <recommendedName>
        <fullName evidence="4">DUF560 domain-containing protein</fullName>
    </recommendedName>
</protein>
<feature type="chain" id="PRO_5041917262" description="DUF560 domain-containing protein" evidence="1">
    <location>
        <begin position="23"/>
        <end position="373"/>
    </location>
</feature>
<feature type="signal peptide" evidence="1">
    <location>
        <begin position="1"/>
        <end position="22"/>
    </location>
</feature>
<comment type="caution">
    <text evidence="2">The sequence shown here is derived from an EMBL/GenBank/DDBJ whole genome shotgun (WGS) entry which is preliminary data.</text>
</comment>
<reference evidence="2" key="1">
    <citation type="submission" date="2021-08" db="EMBL/GenBank/DDBJ databases">
        <title>Comparative analyses of Brucepasteria parasyntrophica and Teretinema zuelzerae.</title>
        <authorList>
            <person name="Song Y."/>
            <person name="Brune A."/>
        </authorList>
    </citation>
    <scope>NUCLEOTIDE SEQUENCE</scope>
    <source>
        <strain evidence="2">DSM 1903</strain>
    </source>
</reference>
<dbReference type="Proteomes" id="UP001198163">
    <property type="component" value="Unassembled WGS sequence"/>
</dbReference>
<proteinExistence type="predicted"/>
<name>A0AAE3EFU0_9SPIR</name>
<gene>
    <name evidence="2" type="ORF">K7J14_03140</name>
</gene>
<dbReference type="AlphaFoldDB" id="A0AAE3EFU0"/>
<keyword evidence="1" id="KW-0732">Signal</keyword>
<evidence type="ECO:0000313" key="2">
    <source>
        <dbReference type="EMBL" id="MCD1653692.1"/>
    </source>
</evidence>
<dbReference type="RefSeq" id="WP_230752997.1">
    <property type="nucleotide sequence ID" value="NZ_JAINWA010000001.1"/>
</dbReference>
<evidence type="ECO:0000256" key="1">
    <source>
        <dbReference type="SAM" id="SignalP"/>
    </source>
</evidence>
<keyword evidence="3" id="KW-1185">Reference proteome</keyword>
<sequence>MVRSLLPFAAAWLFASALSPLAAEIVPSARLEANASIPSAADGSAADFAGIARISLDSAKNDAIKGRVSFSLADTSGSKPVENQLALEQAWIKTRFPWITENSSLRLTAGKAPLSWGRGFLYNAGDPVFGAVPETISPGTGEYRTATDWLASLYLPLGDFSFAEFLALPYENAGAGARLFFTPELGALHSIEASYLAREAETVSAAHTASLSADGTIWADWYASASLSAPFETSPAPENMTGRISGGVFRMFSPPAVESLSFRLEALYIPASLSDFENAHLYGYASIQTAFDELWSVAAQTVITRTAGIGAGEADTAENRAVFFPKSTIASLIVTFTPIKGFSMNTGMAAMDMPSLSFDDKGLVYTLGFTASF</sequence>
<accession>A0AAE3EFU0</accession>
<dbReference type="EMBL" id="JAINWA010000001">
    <property type="protein sequence ID" value="MCD1653692.1"/>
    <property type="molecule type" value="Genomic_DNA"/>
</dbReference>